<reference evidence="3" key="1">
    <citation type="journal article" date="2017" name="Appl. Environ. Microbiol.">
        <title>Genomic analysis of Calderihabitans maritimus KKC1, a thermophilic hydrogenogenic carboxydotrophic bacterium isolated from marine sediment.</title>
        <authorList>
            <person name="Omae K."/>
            <person name="Yoneda Y."/>
            <person name="Fukuyama Y."/>
            <person name="Yoshida T."/>
            <person name="Sako Y."/>
        </authorList>
    </citation>
    <scope>NUCLEOTIDE SEQUENCE [LARGE SCALE GENOMIC DNA]</scope>
    <source>
        <strain evidence="3">KKC1</strain>
    </source>
</reference>
<keyword evidence="1" id="KW-0472">Membrane</keyword>
<proteinExistence type="predicted"/>
<protein>
    <submittedName>
        <fullName evidence="2">Sodium/sulfate symporter</fullName>
    </submittedName>
</protein>
<organism evidence="2 3">
    <name type="scientific">Calderihabitans maritimus</name>
    <dbReference type="NCBI Taxonomy" id="1246530"/>
    <lineage>
        <taxon>Bacteria</taxon>
        <taxon>Bacillati</taxon>
        <taxon>Bacillota</taxon>
        <taxon>Clostridia</taxon>
        <taxon>Neomoorellales</taxon>
        <taxon>Calderihabitantaceae</taxon>
        <taxon>Calderihabitans</taxon>
    </lineage>
</organism>
<accession>A0A1Z5HSD9</accession>
<comment type="caution">
    <text evidence="2">The sequence shown here is derived from an EMBL/GenBank/DDBJ whole genome shotgun (WGS) entry which is preliminary data.</text>
</comment>
<evidence type="ECO:0000313" key="2">
    <source>
        <dbReference type="EMBL" id="GAW92442.1"/>
    </source>
</evidence>
<name>A0A1Z5HSD9_9FIRM</name>
<dbReference type="EMBL" id="BDGJ01000080">
    <property type="protein sequence ID" value="GAW92442.1"/>
    <property type="molecule type" value="Genomic_DNA"/>
</dbReference>
<dbReference type="Proteomes" id="UP000197032">
    <property type="component" value="Unassembled WGS sequence"/>
</dbReference>
<keyword evidence="3" id="KW-1185">Reference proteome</keyword>
<dbReference type="AlphaFoldDB" id="A0A1Z5HSD9"/>
<feature type="transmembrane region" description="Helical" evidence="1">
    <location>
        <begin position="6"/>
        <end position="25"/>
    </location>
</feature>
<evidence type="ECO:0000256" key="1">
    <source>
        <dbReference type="SAM" id="Phobius"/>
    </source>
</evidence>
<gene>
    <name evidence="2" type="ORF">KKC1_15960</name>
</gene>
<keyword evidence="1" id="KW-0812">Transmembrane</keyword>
<evidence type="ECO:0000313" key="3">
    <source>
        <dbReference type="Proteomes" id="UP000197032"/>
    </source>
</evidence>
<keyword evidence="1" id="KW-1133">Transmembrane helix</keyword>
<sequence length="57" mass="6177">MTGINPILVTFAGVILLGLPGIEIIQKKDLDAVDWDTLRIPVKLDTDSDSNWTASPV</sequence>